<dbReference type="Proteomes" id="UP000315295">
    <property type="component" value="Unassembled WGS sequence"/>
</dbReference>
<proteinExistence type="predicted"/>
<keyword evidence="2" id="KW-1185">Reference proteome</keyword>
<organism evidence="1 2">
    <name type="scientific">Malus baccata</name>
    <name type="common">Siberian crab apple</name>
    <name type="synonym">Pyrus baccata</name>
    <dbReference type="NCBI Taxonomy" id="106549"/>
    <lineage>
        <taxon>Eukaryota</taxon>
        <taxon>Viridiplantae</taxon>
        <taxon>Streptophyta</taxon>
        <taxon>Embryophyta</taxon>
        <taxon>Tracheophyta</taxon>
        <taxon>Spermatophyta</taxon>
        <taxon>Magnoliopsida</taxon>
        <taxon>eudicotyledons</taxon>
        <taxon>Gunneridae</taxon>
        <taxon>Pentapetalae</taxon>
        <taxon>rosids</taxon>
        <taxon>fabids</taxon>
        <taxon>Rosales</taxon>
        <taxon>Rosaceae</taxon>
        <taxon>Amygdaloideae</taxon>
        <taxon>Maleae</taxon>
        <taxon>Malus</taxon>
    </lineage>
</organism>
<gene>
    <name evidence="1" type="ORF">C1H46_020999</name>
</gene>
<evidence type="ECO:0000313" key="2">
    <source>
        <dbReference type="Proteomes" id="UP000315295"/>
    </source>
</evidence>
<dbReference type="InterPro" id="IPR046350">
    <property type="entry name" value="Cystatin_sf"/>
</dbReference>
<reference evidence="1 2" key="1">
    <citation type="journal article" date="2019" name="G3 (Bethesda)">
        <title>Sequencing of a Wild Apple (Malus baccata) Genome Unravels the Differences Between Cultivated and Wild Apple Species Regarding Disease Resistance and Cold Tolerance.</title>
        <authorList>
            <person name="Chen X."/>
        </authorList>
    </citation>
    <scope>NUCLEOTIDE SEQUENCE [LARGE SCALE GENOMIC DNA]</scope>
    <source>
        <strain evidence="2">cv. Shandingzi</strain>
        <tissue evidence="1">Leaves</tissue>
    </source>
</reference>
<dbReference type="Gene3D" id="3.10.450.10">
    <property type="match status" value="1"/>
</dbReference>
<accession>A0A540M3S4</accession>
<name>A0A540M3S4_MALBA</name>
<dbReference type="AlphaFoldDB" id="A0A540M3S4"/>
<comment type="caution">
    <text evidence="1">The sequence shown here is derived from an EMBL/GenBank/DDBJ whole genome shotgun (WGS) entry which is preliminary data.</text>
</comment>
<dbReference type="EMBL" id="VIEB01000369">
    <property type="protein sequence ID" value="TQD93410.1"/>
    <property type="molecule type" value="Genomic_DNA"/>
</dbReference>
<protein>
    <submittedName>
        <fullName evidence="1">Uncharacterized protein</fullName>
    </submittedName>
</protein>
<dbReference type="SUPFAM" id="SSF54403">
    <property type="entry name" value="Cystatin/monellin"/>
    <property type="match status" value="1"/>
</dbReference>
<sequence length="164" mass="19160">MALRRVLGSSSKYIQNYGRLIGSHGRSVSTPTPTNTKKQEFDYHMDLGGLGPARFATQEFNRLKNAQLQISRVLKATCRHMRKELWRSPGYYYQRYYELVLEAVDADEVKFYQAQVAVDSVDDIMWLEVFCVMDEHYSLRLYHHLDIDCFIVRVFAEAYVSEDA</sequence>
<evidence type="ECO:0000313" key="1">
    <source>
        <dbReference type="EMBL" id="TQD93410.1"/>
    </source>
</evidence>